<dbReference type="AlphaFoldDB" id="A0A1F7U8G7"/>
<reference evidence="1 2" key="1">
    <citation type="journal article" date="2016" name="Nat. Commun.">
        <title>Thousands of microbial genomes shed light on interconnected biogeochemical processes in an aquifer system.</title>
        <authorList>
            <person name="Anantharaman K."/>
            <person name="Brown C.T."/>
            <person name="Hug L.A."/>
            <person name="Sharon I."/>
            <person name="Castelle C.J."/>
            <person name="Probst A.J."/>
            <person name="Thomas B.C."/>
            <person name="Singh A."/>
            <person name="Wilkins M.J."/>
            <person name="Karaoz U."/>
            <person name="Brodie E.L."/>
            <person name="Williams K.H."/>
            <person name="Hubbard S.S."/>
            <person name="Banfield J.F."/>
        </authorList>
    </citation>
    <scope>NUCLEOTIDE SEQUENCE [LARGE SCALE GENOMIC DNA]</scope>
</reference>
<evidence type="ECO:0000313" key="2">
    <source>
        <dbReference type="Proteomes" id="UP000176303"/>
    </source>
</evidence>
<accession>A0A1F7U8G7</accession>
<protein>
    <submittedName>
        <fullName evidence="1">Uncharacterized protein</fullName>
    </submittedName>
</protein>
<dbReference type="EMBL" id="MGDZ01000011">
    <property type="protein sequence ID" value="OGL74007.1"/>
    <property type="molecule type" value="Genomic_DNA"/>
</dbReference>
<dbReference type="Proteomes" id="UP000176303">
    <property type="component" value="Unassembled WGS sequence"/>
</dbReference>
<organism evidence="1 2">
    <name type="scientific">Candidatus Uhrbacteria bacterium RIFCSPHIGHO2_02_FULL_57_19</name>
    <dbReference type="NCBI Taxonomy" id="1802391"/>
    <lineage>
        <taxon>Bacteria</taxon>
        <taxon>Candidatus Uhriibacteriota</taxon>
    </lineage>
</organism>
<name>A0A1F7U8G7_9BACT</name>
<comment type="caution">
    <text evidence="1">The sequence shown here is derived from an EMBL/GenBank/DDBJ whole genome shotgun (WGS) entry which is preliminary data.</text>
</comment>
<proteinExistence type="predicted"/>
<evidence type="ECO:0000313" key="1">
    <source>
        <dbReference type="EMBL" id="OGL74007.1"/>
    </source>
</evidence>
<sequence length="167" mass="19320">MEFCCLCNRAFGSAEKRLRHGQFAAHHDCVRDIGLRRCRKETSRLISKINRRIGVQFIDPAIAEVRKVDEMYSVLQLLYLEISRRPEHGWPESMVRIQELSESALLRAFPGQKVELMLRESVDPKDPRFEESDVRFALHLRWLNENLSQRLGRPSIIGSVPVAAIPL</sequence>
<gene>
    <name evidence="1" type="ORF">A3D72_03940</name>
</gene>